<dbReference type="GO" id="GO:0019563">
    <property type="term" value="P:glycerol catabolic process"/>
    <property type="evidence" value="ECO:0007669"/>
    <property type="project" value="InterPro"/>
</dbReference>
<dbReference type="InterPro" id="IPR008731">
    <property type="entry name" value="PTS_EIN"/>
</dbReference>
<dbReference type="PROSITE" id="PS51096">
    <property type="entry name" value="PTS_EIIA_TYPE_4"/>
    <property type="match status" value="1"/>
</dbReference>
<dbReference type="EMBL" id="JADSJR010000022">
    <property type="protein sequence ID" value="MBG2915599.1"/>
    <property type="molecule type" value="Genomic_DNA"/>
</dbReference>
<dbReference type="PANTHER" id="PTHR38594:SF1">
    <property type="entry name" value="PEP-DEPENDENT DIHYDROXYACETONE KINASE, PHOSPHORYL DONOR SUBUNIT DHAM"/>
    <property type="match status" value="1"/>
</dbReference>
<dbReference type="InterPro" id="IPR036637">
    <property type="entry name" value="Phosphohistidine_dom_sf"/>
</dbReference>
<dbReference type="Pfam" id="PF00391">
    <property type="entry name" value="PEP-utilizers"/>
    <property type="match status" value="1"/>
</dbReference>
<dbReference type="Pfam" id="PF05524">
    <property type="entry name" value="PEP-utilisers_N"/>
    <property type="match status" value="1"/>
</dbReference>
<evidence type="ECO:0000256" key="1">
    <source>
        <dbReference type="ARBA" id="ARBA00007837"/>
    </source>
</evidence>
<dbReference type="AlphaFoldDB" id="A0A8I0WTJ8"/>
<dbReference type="SUPFAM" id="SSF52009">
    <property type="entry name" value="Phosphohistidine domain"/>
    <property type="match status" value="1"/>
</dbReference>
<organism evidence="4 5">
    <name type="scientific">Proteus terrae subsp. cibarius</name>
    <dbReference type="NCBI Taxonomy" id="626774"/>
    <lineage>
        <taxon>Bacteria</taxon>
        <taxon>Pseudomonadati</taxon>
        <taxon>Pseudomonadota</taxon>
        <taxon>Gammaproteobacteria</taxon>
        <taxon>Enterobacterales</taxon>
        <taxon>Morganellaceae</taxon>
        <taxon>Proteus</taxon>
    </lineage>
</organism>
<dbReference type="RefSeq" id="WP_075672958.1">
    <property type="nucleotide sequence ID" value="NZ_CP186332.1"/>
</dbReference>
<dbReference type="InterPro" id="IPR004701">
    <property type="entry name" value="PTS_EIIA_man-typ"/>
</dbReference>
<dbReference type="Gene3D" id="3.40.50.510">
    <property type="entry name" value="Phosphotransferase system, mannose-type IIA component"/>
    <property type="match status" value="1"/>
</dbReference>
<dbReference type="GO" id="GO:0047324">
    <property type="term" value="F:phosphoenolpyruvate-glycerone phosphotransferase activity"/>
    <property type="evidence" value="ECO:0007669"/>
    <property type="project" value="InterPro"/>
</dbReference>
<reference evidence="4" key="1">
    <citation type="submission" date="2020-11" db="EMBL/GenBank/DDBJ databases">
        <title>Enhanced detection system for hospital associated transmission using whole genome sequencing surveillance.</title>
        <authorList>
            <person name="Harrison L.H."/>
            <person name="Van Tyne D."/>
            <person name="Marsh J.W."/>
            <person name="Griffith M.P."/>
            <person name="Snyder D.J."/>
            <person name="Cooper V.S."/>
            <person name="Mustapha M."/>
        </authorList>
    </citation>
    <scope>NUCLEOTIDE SEQUENCE</scope>
    <source>
        <strain evidence="4">PR00070</strain>
    </source>
</reference>
<dbReference type="Gene3D" id="3.50.30.10">
    <property type="entry name" value="Phosphohistidine domain"/>
    <property type="match status" value="1"/>
</dbReference>
<dbReference type="InterPro" id="IPR036618">
    <property type="entry name" value="PtsI_HPr-bd_sf"/>
</dbReference>
<gene>
    <name evidence="4" type="ORF">I4901_14625</name>
</gene>
<protein>
    <recommendedName>
        <fullName evidence="3">PTS EIIA type-4 domain-containing protein</fullName>
    </recommendedName>
</protein>
<dbReference type="Proteomes" id="UP000612266">
    <property type="component" value="Unassembled WGS sequence"/>
</dbReference>
<dbReference type="SUPFAM" id="SSF53062">
    <property type="entry name" value="PTS system fructose IIA component-like"/>
    <property type="match status" value="1"/>
</dbReference>
<sequence length="405" mass="45204">MALLKPEQTGSIYLPVCIYKKGCFMVSIVLVSKSLTLANGIKELVNQTVDRQVKIAIATNYQTPSDLANEVPPETILTAIKKCYSKQGVLVLLDTYHSAQNAALAIANLEHNVATNVALSSAPIVEGTLAAANSIALGASLEEAEKAAHKTITIKKLQLGENLPNFNIHPKNTNYEPVRIITAPVWLYPYHRFVIPRKKISSHLLLEEQKRLVKAIERSKKDIDWLTEEAYRKIGEQYAHIFSSHRFLLENTELQLTVCSMISKHHCNAEFALQQTFIDLIDTYAQMDDDNMRARESDLDDILSRLLRYLTSAPPPITHPPYTNAILVTKQLHPSTLMAIDTNKIKGILLSHGNPLSNTTVLANALDIPIINEAGRQALSLTDGQNITLKKVQNIWLYQNTYISH</sequence>
<dbReference type="InterPro" id="IPR039643">
    <property type="entry name" value="DhaM"/>
</dbReference>
<evidence type="ECO:0000313" key="5">
    <source>
        <dbReference type="Proteomes" id="UP000612266"/>
    </source>
</evidence>
<comment type="similarity">
    <text evidence="1">Belongs to the PEP-utilizing enzyme family.</text>
</comment>
<proteinExistence type="inferred from homology"/>
<dbReference type="Pfam" id="PF03610">
    <property type="entry name" value="EIIA-man"/>
    <property type="match status" value="1"/>
</dbReference>
<feature type="domain" description="PTS EIIA type-4" evidence="3">
    <location>
        <begin position="25"/>
        <end position="152"/>
    </location>
</feature>
<evidence type="ECO:0000259" key="3">
    <source>
        <dbReference type="PROSITE" id="PS51096"/>
    </source>
</evidence>
<dbReference type="InterPro" id="IPR008279">
    <property type="entry name" value="PEP-util_enz_mobile_dom"/>
</dbReference>
<dbReference type="SUPFAM" id="SSF47831">
    <property type="entry name" value="Enzyme I of the PEP:sugar phosphotransferase system HPr-binding (sub)domain"/>
    <property type="match status" value="1"/>
</dbReference>
<accession>A0A8I0WTJ8</accession>
<dbReference type="Gene3D" id="1.10.274.10">
    <property type="entry name" value="PtsI, HPr-binding domain"/>
    <property type="match status" value="1"/>
</dbReference>
<dbReference type="PANTHER" id="PTHR38594">
    <property type="entry name" value="PEP-DEPENDENT DIHYDROXYACETONE KINASE, PHOSPHORYL DONOR SUBUNIT DHAM"/>
    <property type="match status" value="1"/>
</dbReference>
<comment type="caution">
    <text evidence="4">The sequence shown here is derived from an EMBL/GenBank/DDBJ whole genome shotgun (WGS) entry which is preliminary data.</text>
</comment>
<evidence type="ECO:0000313" key="4">
    <source>
        <dbReference type="EMBL" id="MBG2915599.1"/>
    </source>
</evidence>
<dbReference type="GO" id="GO:0016020">
    <property type="term" value="C:membrane"/>
    <property type="evidence" value="ECO:0007669"/>
    <property type="project" value="InterPro"/>
</dbReference>
<keyword evidence="2" id="KW-0808">Transferase</keyword>
<evidence type="ECO:0000256" key="2">
    <source>
        <dbReference type="ARBA" id="ARBA00022679"/>
    </source>
</evidence>
<name>A0A8I0WTJ8_9GAMM</name>
<dbReference type="GO" id="GO:0009401">
    <property type="term" value="P:phosphoenolpyruvate-dependent sugar phosphotransferase system"/>
    <property type="evidence" value="ECO:0007669"/>
    <property type="project" value="InterPro"/>
</dbReference>
<dbReference type="InterPro" id="IPR036662">
    <property type="entry name" value="PTS_EIIA_man-typ_sf"/>
</dbReference>